<evidence type="ECO:0000313" key="3">
    <source>
        <dbReference type="EMBL" id="MFD1047257.1"/>
    </source>
</evidence>
<protein>
    <submittedName>
        <fullName evidence="3">Lysophospholipid acyltransferase family protein</fullName>
    </submittedName>
</protein>
<dbReference type="InterPro" id="IPR002123">
    <property type="entry name" value="Plipid/glycerol_acylTrfase"/>
</dbReference>
<proteinExistence type="predicted"/>
<feature type="non-terminal residue" evidence="3">
    <location>
        <position position="157"/>
    </location>
</feature>
<accession>A0ABW3MBC5</accession>
<comment type="caution">
    <text evidence="3">The sequence shown here is derived from an EMBL/GenBank/DDBJ whole genome shotgun (WGS) entry which is preliminary data.</text>
</comment>
<evidence type="ECO:0000256" key="1">
    <source>
        <dbReference type="SAM" id="MobiDB-lite"/>
    </source>
</evidence>
<sequence length="157" mass="17050">MGLRRRPARTRPIPGPPVEPTPLRPLPEPTGLRQGLSNALGFVRKRLAGDYSVDEFGFDPQLTDNVVMPPLKVVYDKWFRVEARGTENLPTDGGALVVSNHSGTLPVDSIMTAIAVHENTPNHRHLRMLGADLVFQIPVLGALARKTGQTLACTADA</sequence>
<name>A0ABW3MBC5_9PSEU</name>
<keyword evidence="3" id="KW-0012">Acyltransferase</keyword>
<dbReference type="Proteomes" id="UP001597045">
    <property type="component" value="Unassembled WGS sequence"/>
</dbReference>
<feature type="compositionally biased region" description="Pro residues" evidence="1">
    <location>
        <begin position="13"/>
        <end position="28"/>
    </location>
</feature>
<evidence type="ECO:0000313" key="4">
    <source>
        <dbReference type="Proteomes" id="UP001597045"/>
    </source>
</evidence>
<dbReference type="GO" id="GO:0016746">
    <property type="term" value="F:acyltransferase activity"/>
    <property type="evidence" value="ECO:0007669"/>
    <property type="project" value="UniProtKB-KW"/>
</dbReference>
<organism evidence="3 4">
    <name type="scientific">Kibdelosporangium lantanae</name>
    <dbReference type="NCBI Taxonomy" id="1497396"/>
    <lineage>
        <taxon>Bacteria</taxon>
        <taxon>Bacillati</taxon>
        <taxon>Actinomycetota</taxon>
        <taxon>Actinomycetes</taxon>
        <taxon>Pseudonocardiales</taxon>
        <taxon>Pseudonocardiaceae</taxon>
        <taxon>Kibdelosporangium</taxon>
    </lineage>
</organism>
<feature type="region of interest" description="Disordered" evidence="1">
    <location>
        <begin position="1"/>
        <end position="31"/>
    </location>
</feature>
<feature type="domain" description="Phospholipid/glycerol acyltransferase" evidence="2">
    <location>
        <begin position="80"/>
        <end position="152"/>
    </location>
</feature>
<dbReference type="Pfam" id="PF01553">
    <property type="entry name" value="Acyltransferase"/>
    <property type="match status" value="1"/>
</dbReference>
<gene>
    <name evidence="3" type="ORF">ACFQ1S_17740</name>
</gene>
<keyword evidence="3" id="KW-0808">Transferase</keyword>
<evidence type="ECO:0000259" key="2">
    <source>
        <dbReference type="Pfam" id="PF01553"/>
    </source>
</evidence>
<keyword evidence="4" id="KW-1185">Reference proteome</keyword>
<dbReference type="EMBL" id="JBHTIS010000993">
    <property type="protein sequence ID" value="MFD1047257.1"/>
    <property type="molecule type" value="Genomic_DNA"/>
</dbReference>
<reference evidence="4" key="1">
    <citation type="journal article" date="2019" name="Int. J. Syst. Evol. Microbiol.">
        <title>The Global Catalogue of Microorganisms (GCM) 10K type strain sequencing project: providing services to taxonomists for standard genome sequencing and annotation.</title>
        <authorList>
            <consortium name="The Broad Institute Genomics Platform"/>
            <consortium name="The Broad Institute Genome Sequencing Center for Infectious Disease"/>
            <person name="Wu L."/>
            <person name="Ma J."/>
        </authorList>
    </citation>
    <scope>NUCLEOTIDE SEQUENCE [LARGE SCALE GENOMIC DNA]</scope>
    <source>
        <strain evidence="4">JCM 31486</strain>
    </source>
</reference>
<dbReference type="SUPFAM" id="SSF69593">
    <property type="entry name" value="Glycerol-3-phosphate (1)-acyltransferase"/>
    <property type="match status" value="1"/>
</dbReference>